<evidence type="ECO:0000313" key="4">
    <source>
        <dbReference type="Proteomes" id="UP001139408"/>
    </source>
</evidence>
<gene>
    <name evidence="3" type="ORF">L2749_01520</name>
</gene>
<dbReference type="GO" id="GO:0048038">
    <property type="term" value="F:quinone binding"/>
    <property type="evidence" value="ECO:0007669"/>
    <property type="project" value="TreeGrafter"/>
</dbReference>
<dbReference type="PRINTS" id="PR00080">
    <property type="entry name" value="SDRFAMILY"/>
</dbReference>
<dbReference type="SUPFAM" id="SSF51735">
    <property type="entry name" value="NAD(P)-binding Rossmann-fold domains"/>
    <property type="match status" value="1"/>
</dbReference>
<accession>A0A9X2C9V9</accession>
<evidence type="ECO:0000256" key="2">
    <source>
        <dbReference type="ARBA" id="ARBA00023002"/>
    </source>
</evidence>
<evidence type="ECO:0000256" key="1">
    <source>
        <dbReference type="ARBA" id="ARBA00006484"/>
    </source>
</evidence>
<dbReference type="PANTHER" id="PTHR42760:SF133">
    <property type="entry name" value="3-OXOACYL-[ACYL-CARRIER-PROTEIN] REDUCTASE"/>
    <property type="match status" value="1"/>
</dbReference>
<keyword evidence="2" id="KW-0560">Oxidoreductase</keyword>
<dbReference type="PANTHER" id="PTHR42760">
    <property type="entry name" value="SHORT-CHAIN DEHYDROGENASES/REDUCTASES FAMILY MEMBER"/>
    <property type="match status" value="1"/>
</dbReference>
<dbReference type="PROSITE" id="PS00061">
    <property type="entry name" value="ADH_SHORT"/>
    <property type="match status" value="1"/>
</dbReference>
<comment type="caution">
    <text evidence="3">The sequence shown here is derived from an EMBL/GenBank/DDBJ whole genome shotgun (WGS) entry which is preliminary data.</text>
</comment>
<dbReference type="RefSeq" id="WP_188923649.1">
    <property type="nucleotide sequence ID" value="NZ_BMQI01000002.1"/>
</dbReference>
<dbReference type="InterPro" id="IPR020904">
    <property type="entry name" value="Sc_DH/Rdtase_CS"/>
</dbReference>
<comment type="similarity">
    <text evidence="1">Belongs to the short-chain dehydrogenases/reductases (SDR) family.</text>
</comment>
<proteinExistence type="inferred from homology"/>
<evidence type="ECO:0000313" key="3">
    <source>
        <dbReference type="EMBL" id="MCL1103944.1"/>
    </source>
</evidence>
<dbReference type="GO" id="GO:0016616">
    <property type="term" value="F:oxidoreductase activity, acting on the CH-OH group of donors, NAD or NADP as acceptor"/>
    <property type="evidence" value="ECO:0007669"/>
    <property type="project" value="TreeGrafter"/>
</dbReference>
<dbReference type="AlphaFoldDB" id="A0A9X2C9V9"/>
<protein>
    <submittedName>
        <fullName evidence="3">SDR family oxidoreductase</fullName>
    </submittedName>
</protein>
<dbReference type="FunFam" id="3.40.50.720:FF:000084">
    <property type="entry name" value="Short-chain dehydrogenase reductase"/>
    <property type="match status" value="1"/>
</dbReference>
<keyword evidence="4" id="KW-1185">Reference proteome</keyword>
<dbReference type="InterPro" id="IPR036291">
    <property type="entry name" value="NAD(P)-bd_dom_sf"/>
</dbReference>
<dbReference type="CDD" id="cd05233">
    <property type="entry name" value="SDR_c"/>
    <property type="match status" value="1"/>
</dbReference>
<sequence length="253" mass="27144">MIFNPMDFSGKRVLITGASAGIGRACAVLLAKLGATLILNGRDLVALEKTASSLEGCGHVCSPFDMADTDKLSDWVKSLVKEYGYIDGFVHCAGIQITKPIRVFDQAFFNETMHVNLASAMAIAKGFRLKRDRSKQGAIVFVSSIAGLIGQTGNTVYGASKAGLMSLTRGLSMELLRDNIRVNCVAPALVETEMAQRTQDSMTEAQYQHMLNQHPMGLGQPEDVANAVAFLLSDAAKWINAVTLPVEGGYLAN</sequence>
<name>A0A9X2C9V9_9GAMM</name>
<dbReference type="PRINTS" id="PR00081">
    <property type="entry name" value="GDHRDH"/>
</dbReference>
<reference evidence="3" key="1">
    <citation type="submission" date="2022-01" db="EMBL/GenBank/DDBJ databases">
        <title>Whole genome-based taxonomy of the Shewanellaceae.</title>
        <authorList>
            <person name="Martin-Rodriguez A.J."/>
        </authorList>
    </citation>
    <scope>NUCLEOTIDE SEQUENCE</scope>
    <source>
        <strain evidence="3">DSM 23803</strain>
    </source>
</reference>
<dbReference type="GO" id="GO:0006633">
    <property type="term" value="P:fatty acid biosynthetic process"/>
    <property type="evidence" value="ECO:0007669"/>
    <property type="project" value="TreeGrafter"/>
</dbReference>
<dbReference type="Proteomes" id="UP001139408">
    <property type="component" value="Unassembled WGS sequence"/>
</dbReference>
<dbReference type="EMBL" id="JAKILJ010000002">
    <property type="protein sequence ID" value="MCL1103944.1"/>
    <property type="molecule type" value="Genomic_DNA"/>
</dbReference>
<dbReference type="Pfam" id="PF13561">
    <property type="entry name" value="adh_short_C2"/>
    <property type="match status" value="1"/>
</dbReference>
<dbReference type="InterPro" id="IPR002347">
    <property type="entry name" value="SDR_fam"/>
</dbReference>
<dbReference type="Gene3D" id="3.40.50.720">
    <property type="entry name" value="NAD(P)-binding Rossmann-like Domain"/>
    <property type="match status" value="1"/>
</dbReference>
<organism evidence="3 4">
    <name type="scientific">Shewanella algicola</name>
    <dbReference type="NCBI Taxonomy" id="640633"/>
    <lineage>
        <taxon>Bacteria</taxon>
        <taxon>Pseudomonadati</taxon>
        <taxon>Pseudomonadota</taxon>
        <taxon>Gammaproteobacteria</taxon>
        <taxon>Alteromonadales</taxon>
        <taxon>Shewanellaceae</taxon>
        <taxon>Shewanella</taxon>
    </lineage>
</organism>